<comment type="caution">
    <text evidence="1">The sequence shown here is derived from an EMBL/GenBank/DDBJ whole genome shotgun (WGS) entry which is preliminary data.</text>
</comment>
<reference evidence="1" key="1">
    <citation type="journal article" date="2015" name="Nature">
        <title>Complex archaea that bridge the gap between prokaryotes and eukaryotes.</title>
        <authorList>
            <person name="Spang A."/>
            <person name="Saw J.H."/>
            <person name="Jorgensen S.L."/>
            <person name="Zaremba-Niedzwiedzka K."/>
            <person name="Martijn J."/>
            <person name="Lind A.E."/>
            <person name="van Eijk R."/>
            <person name="Schleper C."/>
            <person name="Guy L."/>
            <person name="Ettema T.J."/>
        </authorList>
    </citation>
    <scope>NUCLEOTIDE SEQUENCE</scope>
</reference>
<feature type="non-terminal residue" evidence="1">
    <location>
        <position position="25"/>
    </location>
</feature>
<evidence type="ECO:0000313" key="1">
    <source>
        <dbReference type="EMBL" id="KKL22694.1"/>
    </source>
</evidence>
<gene>
    <name evidence="1" type="ORF">LCGC14_2432890</name>
</gene>
<organism evidence="1">
    <name type="scientific">marine sediment metagenome</name>
    <dbReference type="NCBI Taxonomy" id="412755"/>
    <lineage>
        <taxon>unclassified sequences</taxon>
        <taxon>metagenomes</taxon>
        <taxon>ecological metagenomes</taxon>
    </lineage>
</organism>
<dbReference type="EMBL" id="LAZR01037253">
    <property type="protein sequence ID" value="KKL22694.1"/>
    <property type="molecule type" value="Genomic_DNA"/>
</dbReference>
<sequence length="25" mass="2677">MIAAATRSIQWRVSTTPGASVEWGT</sequence>
<protein>
    <submittedName>
        <fullName evidence="1">Uncharacterized protein</fullName>
    </submittedName>
</protein>
<dbReference type="AlphaFoldDB" id="A0A0F9BLI1"/>
<name>A0A0F9BLI1_9ZZZZ</name>
<accession>A0A0F9BLI1</accession>
<proteinExistence type="predicted"/>